<keyword evidence="1" id="KW-0472">Membrane</keyword>
<evidence type="ECO:0000259" key="2">
    <source>
        <dbReference type="Pfam" id="PF01609"/>
    </source>
</evidence>
<dbReference type="PANTHER" id="PTHR30298">
    <property type="entry name" value="H REPEAT-ASSOCIATED PREDICTED TRANSPOSASE"/>
    <property type="match status" value="1"/>
</dbReference>
<evidence type="ECO:0000313" key="4">
    <source>
        <dbReference type="EMBL" id="AGA25036.1"/>
    </source>
</evidence>
<keyword evidence="8" id="KW-1185">Reference proteome</keyword>
<dbReference type="PANTHER" id="PTHR30298:SF0">
    <property type="entry name" value="PROTEIN YBFL-RELATED"/>
    <property type="match status" value="1"/>
</dbReference>
<dbReference type="Pfam" id="PF01609">
    <property type="entry name" value="DDE_Tnp_1"/>
    <property type="match status" value="1"/>
</dbReference>
<dbReference type="InterPro" id="IPR032806">
    <property type="entry name" value="YbfD_N"/>
</dbReference>
<dbReference type="GO" id="GO:0003677">
    <property type="term" value="F:DNA binding"/>
    <property type="evidence" value="ECO:0007669"/>
    <property type="project" value="InterPro"/>
</dbReference>
<dbReference type="KEGG" id="saci:Sinac_6165"/>
<reference evidence="7 8" key="1">
    <citation type="submission" date="2012-02" db="EMBL/GenBank/DDBJ databases">
        <title>Complete sequence of chromosome of Singulisphaera acidiphila DSM 18658.</title>
        <authorList>
            <consortium name="US DOE Joint Genome Institute (JGI-PGF)"/>
            <person name="Lucas S."/>
            <person name="Copeland A."/>
            <person name="Lapidus A."/>
            <person name="Glavina del Rio T."/>
            <person name="Dalin E."/>
            <person name="Tice H."/>
            <person name="Bruce D."/>
            <person name="Goodwin L."/>
            <person name="Pitluck S."/>
            <person name="Peters L."/>
            <person name="Ovchinnikova G."/>
            <person name="Chertkov O."/>
            <person name="Kyrpides N."/>
            <person name="Mavromatis K."/>
            <person name="Ivanova N."/>
            <person name="Brettin T."/>
            <person name="Detter J.C."/>
            <person name="Han C."/>
            <person name="Larimer F."/>
            <person name="Land M."/>
            <person name="Hauser L."/>
            <person name="Markowitz V."/>
            <person name="Cheng J.-F."/>
            <person name="Hugenholtz P."/>
            <person name="Woyke T."/>
            <person name="Wu D."/>
            <person name="Tindall B."/>
            <person name="Pomrenke H."/>
            <person name="Brambilla E."/>
            <person name="Klenk H.-P."/>
            <person name="Eisen J.A."/>
        </authorList>
    </citation>
    <scope>NUCLEOTIDE SEQUENCE [LARGE SCALE GENOMIC DNA]</scope>
    <source>
        <strain evidence="8">ATCC BAA-1392 / DSM 18658 / VKM B-2454 / MOB10</strain>
        <strain evidence="7">DSM 18658</strain>
    </source>
</reference>
<sequence>MADPRRVDLDEIVLHFHELEDPRSSINLQHPLTSVIAIALMAILAGAAGPTAIARWAVMKEAFLVRVLDLPNGIPRKDVFRRVLMALKPDAFQSCFAGWLRSLRATAEAETGIEQPVLAVDGKTARRSHDRKNGLGALHSVSVWASEYGLSLGQVACAEKSNEITAIPELLRQVDIEGAIITIDAMGTQKAIAERIVEGKADYVLALKGNQGTMHQVVINHILEQWEDDFAGVDAGRHQTVESGHGRRETRTYIQLPVPQDLPGLRSWNGLKSIGIAVSESVRDGKVTDEVRYYISSLAIDVQRFARAVRSHWGIENGCHWTLDVTYREDESRIREKCLRENMAWLNRLSLSLLKQHPGRESVAMKRRSCGWSEEFLLQVIVGSTN</sequence>
<organism evidence="7 8">
    <name type="scientific">Singulisphaera acidiphila (strain ATCC BAA-1392 / DSM 18658 / VKM B-2454 / MOB10)</name>
    <dbReference type="NCBI Taxonomy" id="886293"/>
    <lineage>
        <taxon>Bacteria</taxon>
        <taxon>Pseudomonadati</taxon>
        <taxon>Planctomycetota</taxon>
        <taxon>Planctomycetia</taxon>
        <taxon>Isosphaerales</taxon>
        <taxon>Isosphaeraceae</taxon>
        <taxon>Singulisphaera</taxon>
    </lineage>
</organism>
<gene>
    <name evidence="4" type="ordered locus">Sinac_0618</name>
    <name evidence="5" type="ordered locus">Sinac_2736</name>
    <name evidence="6" type="ordered locus">Sinac_4165</name>
    <name evidence="7" type="ordered locus">Sinac_6165</name>
</gene>
<dbReference type="KEGG" id="saci:Sinac_0618"/>
<dbReference type="RefSeq" id="WP_015244219.1">
    <property type="nucleotide sequence ID" value="NC_019892.1"/>
</dbReference>
<dbReference type="InterPro" id="IPR047647">
    <property type="entry name" value="ISAs1_transpos"/>
</dbReference>
<dbReference type="AlphaFoldDB" id="H1MU85"/>
<dbReference type="EMBL" id="CP003364">
    <property type="protein sequence ID" value="AGA27032.1"/>
    <property type="molecule type" value="Genomic_DNA"/>
</dbReference>
<feature type="transmembrane region" description="Helical" evidence="1">
    <location>
        <begin position="35"/>
        <end position="58"/>
    </location>
</feature>
<dbReference type="KEGG" id="saci:Sinac_2736"/>
<keyword evidence="1" id="KW-0812">Transmembrane</keyword>
<dbReference type="Proteomes" id="UP000010798">
    <property type="component" value="Chromosome"/>
</dbReference>
<keyword evidence="1" id="KW-1133">Transmembrane helix</keyword>
<dbReference type="Pfam" id="PF13808">
    <property type="entry name" value="DDE_Tnp_1_assoc"/>
    <property type="match status" value="1"/>
</dbReference>
<dbReference type="GO" id="GO:0006313">
    <property type="term" value="P:DNA transposition"/>
    <property type="evidence" value="ECO:0007669"/>
    <property type="project" value="InterPro"/>
</dbReference>
<feature type="domain" description="Transposase IS4-like" evidence="2">
    <location>
        <begin position="115"/>
        <end position="350"/>
    </location>
</feature>
<dbReference type="EMBL" id="CP003364">
    <property type="protein sequence ID" value="AGA25036.1"/>
    <property type="molecule type" value="Genomic_DNA"/>
</dbReference>
<dbReference type="InterPro" id="IPR002559">
    <property type="entry name" value="Transposase_11"/>
</dbReference>
<dbReference type="NCBIfam" id="NF033564">
    <property type="entry name" value="transpos_ISAs1"/>
    <property type="match status" value="1"/>
</dbReference>
<evidence type="ECO:0000313" key="7">
    <source>
        <dbReference type="EMBL" id="AGA30265.1"/>
    </source>
</evidence>
<evidence type="ECO:0000259" key="3">
    <source>
        <dbReference type="Pfam" id="PF13808"/>
    </source>
</evidence>
<evidence type="ECO:0000313" key="6">
    <source>
        <dbReference type="EMBL" id="AGA28372.1"/>
    </source>
</evidence>
<evidence type="ECO:0000313" key="8">
    <source>
        <dbReference type="Proteomes" id="UP000010798"/>
    </source>
</evidence>
<dbReference type="KEGG" id="saci:Sinac_4165"/>
<dbReference type="InterPro" id="IPR051698">
    <property type="entry name" value="Transposase_11-like"/>
</dbReference>
<name>H1MU85_SINAD</name>
<accession>H1MU85</accession>
<proteinExistence type="predicted"/>
<dbReference type="HOGENOM" id="CLU_046404_0_1_0"/>
<dbReference type="GO" id="GO:0004803">
    <property type="term" value="F:transposase activity"/>
    <property type="evidence" value="ECO:0007669"/>
    <property type="project" value="InterPro"/>
</dbReference>
<dbReference type="eggNOG" id="COG5433">
    <property type="taxonomic scope" value="Bacteria"/>
</dbReference>
<feature type="domain" description="H repeat-associated protein N-terminal" evidence="3">
    <location>
        <begin position="15"/>
        <end position="100"/>
    </location>
</feature>
<evidence type="ECO:0000256" key="1">
    <source>
        <dbReference type="SAM" id="Phobius"/>
    </source>
</evidence>
<evidence type="ECO:0000313" key="5">
    <source>
        <dbReference type="EMBL" id="AGA27032.1"/>
    </source>
</evidence>
<protein>
    <submittedName>
        <fullName evidence="7">Transposase</fullName>
    </submittedName>
</protein>
<dbReference type="EMBL" id="CP003364">
    <property type="protein sequence ID" value="AGA28372.1"/>
    <property type="molecule type" value="Genomic_DNA"/>
</dbReference>
<dbReference type="EMBL" id="CP003364">
    <property type="protein sequence ID" value="AGA30265.1"/>
    <property type="molecule type" value="Genomic_DNA"/>
</dbReference>